<evidence type="ECO:0000256" key="1">
    <source>
        <dbReference type="ARBA" id="ARBA00009764"/>
    </source>
</evidence>
<accession>A0ABT6NDW4</accession>
<evidence type="ECO:0000313" key="9">
    <source>
        <dbReference type="Proteomes" id="UP001158045"/>
    </source>
</evidence>
<dbReference type="Proteomes" id="UP001158045">
    <property type="component" value="Unassembled WGS sequence"/>
</dbReference>
<reference evidence="8 9" key="1">
    <citation type="submission" date="2023-04" db="EMBL/GenBank/DDBJ databases">
        <title>Fusibacter bizertensis strain WBS, isolated from littoral bottom sediments of the Arctic seas - biochemical and genomic analysis.</title>
        <authorList>
            <person name="Brioukhanov A.L."/>
        </authorList>
    </citation>
    <scope>NUCLEOTIDE SEQUENCE [LARGE SCALE GENOMIC DNA]</scope>
    <source>
        <strain evidence="8 9">WBS</strain>
    </source>
</reference>
<sequence length="630" mass="68733">MAVTRISGIASGMDTDQMVKDLMKAESARLDKVKKSQTYVSWQQEAYRDVISKIKDLQAKYFDTLSPSKNISSSSSFGRFSYNVTSGGVASTAVEITANADIKSRTLTIDSITQLATKDTMSGVKSGIKGITTSGFDFNAFKTSMGTDNFDMNLLIGSNSKKIEITQTELSGINNSTEFVAALNTKIAEAFGSNYNNLVSEINGEISIDKSGSVVRVADYTSATSLSALGLTSGQSNIDYQSKTLKDLFGLTDSDLGTLLINGKSVSLSEEDTYATMMDKINKSNAGISLNYDSLSDKFSLESTTEGSVNNIEIASGSNTEVLFSKLFGVTDFSDPNFVHEEGKNAVLSINGTEVVQDSNLFSFEGVTYNLKAVTASAIDVSVNIDKTPIIDNIKNFVSEYNQLIDDISTKYSEKKYYSYEPLTDDERDALSEDEIKKWEDKAKSGVIRSSSELDAFLSKLRNALVEPVEGVGISLSSIGITSASYTDKGKLYIDETKLSENLENNFDSVVKLFSQQSDETYLNGNASVRYKESGIGARLDDIMKDYTRTTRDENGNKGILVNKAGLINDSSVINNELTKKLLEYDTRINSLEDYLADKESSYYSMFSAMETAMSKLQSQADSLVNMLGS</sequence>
<keyword evidence="9" id="KW-1185">Reference proteome</keyword>
<dbReference type="PANTHER" id="PTHR30288:SF0">
    <property type="entry name" value="FLAGELLAR HOOK-ASSOCIATED PROTEIN 2"/>
    <property type="match status" value="1"/>
</dbReference>
<comment type="similarity">
    <text evidence="1 5">Belongs to the FliD family.</text>
</comment>
<evidence type="ECO:0000256" key="3">
    <source>
        <dbReference type="ARBA" id="ARBA00023054"/>
    </source>
</evidence>
<protein>
    <recommendedName>
        <fullName evidence="5">Flagellar hook-associated protein 2</fullName>
        <shortName evidence="5">HAP2</shortName>
    </recommendedName>
    <alternativeName>
        <fullName evidence="5">Flagellar cap protein</fullName>
    </alternativeName>
</protein>
<keyword evidence="4 5" id="KW-0975">Bacterial flagellum</keyword>
<keyword evidence="8" id="KW-0969">Cilium</keyword>
<keyword evidence="5" id="KW-0964">Secreted</keyword>
<dbReference type="InterPro" id="IPR040026">
    <property type="entry name" value="FliD"/>
</dbReference>
<dbReference type="Pfam" id="PF07195">
    <property type="entry name" value="FliD_C"/>
    <property type="match status" value="1"/>
</dbReference>
<evidence type="ECO:0000313" key="8">
    <source>
        <dbReference type="EMBL" id="MDH8678605.1"/>
    </source>
</evidence>
<comment type="subunit">
    <text evidence="2 5">Homopentamer.</text>
</comment>
<name>A0ABT6NDW4_9FIRM</name>
<keyword evidence="8" id="KW-0282">Flagellum</keyword>
<feature type="domain" description="Flagellar hook-associated protein 2 N-terminal" evidence="6">
    <location>
        <begin position="11"/>
        <end position="119"/>
    </location>
</feature>
<dbReference type="InterPro" id="IPR003481">
    <property type="entry name" value="FliD_N"/>
</dbReference>
<evidence type="ECO:0000259" key="6">
    <source>
        <dbReference type="Pfam" id="PF02465"/>
    </source>
</evidence>
<feature type="domain" description="Flagellar hook-associated protein 2 C-terminal" evidence="7">
    <location>
        <begin position="343"/>
        <end position="619"/>
    </location>
</feature>
<keyword evidence="3" id="KW-0175">Coiled coil</keyword>
<keyword evidence="8" id="KW-0966">Cell projection</keyword>
<dbReference type="InterPro" id="IPR010809">
    <property type="entry name" value="FliD_C"/>
</dbReference>
<proteinExistence type="inferred from homology"/>
<comment type="function">
    <text evidence="5">Required for morphogenesis and for the elongation of the flagellar filament by facilitating polymerization of the flagellin monomers at the tip of growing filament. Forms a capping structure, which prevents flagellin subunits (transported through the central channel of the flagellum) from leaking out without polymerization at the distal end.</text>
</comment>
<evidence type="ECO:0000256" key="4">
    <source>
        <dbReference type="ARBA" id="ARBA00023143"/>
    </source>
</evidence>
<evidence type="ECO:0000256" key="2">
    <source>
        <dbReference type="ARBA" id="ARBA00011255"/>
    </source>
</evidence>
<organism evidence="8 9">
    <name type="scientific">Fusibacter bizertensis</name>
    <dbReference type="NCBI Taxonomy" id="1488331"/>
    <lineage>
        <taxon>Bacteria</taxon>
        <taxon>Bacillati</taxon>
        <taxon>Bacillota</taxon>
        <taxon>Clostridia</taxon>
        <taxon>Eubacteriales</taxon>
        <taxon>Eubacteriales Family XII. Incertae Sedis</taxon>
        <taxon>Fusibacter</taxon>
    </lineage>
</organism>
<evidence type="ECO:0000256" key="5">
    <source>
        <dbReference type="RuleBase" id="RU362066"/>
    </source>
</evidence>
<comment type="caution">
    <text evidence="8">The sequence shown here is derived from an EMBL/GenBank/DDBJ whole genome shotgun (WGS) entry which is preliminary data.</text>
</comment>
<gene>
    <name evidence="8" type="primary">fliD</name>
    <name evidence="8" type="ORF">QE109_10630</name>
</gene>
<dbReference type="EMBL" id="JARYZI010000006">
    <property type="protein sequence ID" value="MDH8678605.1"/>
    <property type="molecule type" value="Genomic_DNA"/>
</dbReference>
<comment type="subcellular location">
    <subcellularLocation>
        <location evidence="5">Secreted</location>
    </subcellularLocation>
    <subcellularLocation>
        <location evidence="5">Bacterial flagellum</location>
    </subcellularLocation>
</comment>
<dbReference type="RefSeq" id="WP_281094453.1">
    <property type="nucleotide sequence ID" value="NZ_JARYZI010000006.1"/>
</dbReference>
<dbReference type="PANTHER" id="PTHR30288">
    <property type="entry name" value="FLAGELLAR CAP/ASSEMBLY PROTEIN FLID"/>
    <property type="match status" value="1"/>
</dbReference>
<dbReference type="Pfam" id="PF02465">
    <property type="entry name" value="FliD_N"/>
    <property type="match status" value="1"/>
</dbReference>
<evidence type="ECO:0000259" key="7">
    <source>
        <dbReference type="Pfam" id="PF07195"/>
    </source>
</evidence>